<dbReference type="GO" id="GO:0030313">
    <property type="term" value="C:cell envelope"/>
    <property type="evidence" value="ECO:0007669"/>
    <property type="project" value="UniProtKB-SubCell"/>
</dbReference>
<dbReference type="PANTHER" id="PTHR42852">
    <property type="entry name" value="THIOL:DISULFIDE INTERCHANGE PROTEIN DSBE"/>
    <property type="match status" value="1"/>
</dbReference>
<name>A0A840CGH2_9BACT</name>
<reference evidence="7 8" key="1">
    <citation type="submission" date="2020-08" db="EMBL/GenBank/DDBJ databases">
        <title>Genomic Encyclopedia of Type Strains, Phase IV (KMG-IV): sequencing the most valuable type-strain genomes for metagenomic binning, comparative biology and taxonomic classification.</title>
        <authorList>
            <person name="Goeker M."/>
        </authorList>
    </citation>
    <scope>NUCLEOTIDE SEQUENCE [LARGE SCALE GENOMIC DNA]</scope>
    <source>
        <strain evidence="7 8">DSM 104969</strain>
    </source>
</reference>
<feature type="chain" id="PRO_5032709884" evidence="5">
    <location>
        <begin position="21"/>
        <end position="176"/>
    </location>
</feature>
<dbReference type="RefSeq" id="WP_183306037.1">
    <property type="nucleotide sequence ID" value="NZ_JACIEP010000003.1"/>
</dbReference>
<evidence type="ECO:0000313" key="7">
    <source>
        <dbReference type="EMBL" id="MBB4035087.1"/>
    </source>
</evidence>
<keyword evidence="8" id="KW-1185">Reference proteome</keyword>
<dbReference type="InterPro" id="IPR000866">
    <property type="entry name" value="AhpC/TSA"/>
</dbReference>
<dbReference type="GO" id="GO:0016209">
    <property type="term" value="F:antioxidant activity"/>
    <property type="evidence" value="ECO:0007669"/>
    <property type="project" value="InterPro"/>
</dbReference>
<dbReference type="CDD" id="cd02966">
    <property type="entry name" value="TlpA_like_family"/>
    <property type="match status" value="1"/>
</dbReference>
<evidence type="ECO:0000256" key="1">
    <source>
        <dbReference type="ARBA" id="ARBA00004196"/>
    </source>
</evidence>
<comment type="subcellular location">
    <subcellularLocation>
        <location evidence="1">Cell envelope</location>
    </subcellularLocation>
</comment>
<evidence type="ECO:0000256" key="2">
    <source>
        <dbReference type="ARBA" id="ARBA00022748"/>
    </source>
</evidence>
<comment type="caution">
    <text evidence="7">The sequence shown here is derived from an EMBL/GenBank/DDBJ whole genome shotgun (WGS) entry which is preliminary data.</text>
</comment>
<dbReference type="GO" id="GO:0017004">
    <property type="term" value="P:cytochrome complex assembly"/>
    <property type="evidence" value="ECO:0007669"/>
    <property type="project" value="UniProtKB-KW"/>
</dbReference>
<evidence type="ECO:0000259" key="6">
    <source>
        <dbReference type="PROSITE" id="PS51352"/>
    </source>
</evidence>
<evidence type="ECO:0000256" key="4">
    <source>
        <dbReference type="ARBA" id="ARBA00023284"/>
    </source>
</evidence>
<keyword evidence="2" id="KW-0201">Cytochrome c-type biogenesis</keyword>
<keyword evidence="3" id="KW-1015">Disulfide bond</keyword>
<organism evidence="7 8">
    <name type="scientific">Dysgonomonas hofstadii</name>
    <dbReference type="NCBI Taxonomy" id="637886"/>
    <lineage>
        <taxon>Bacteria</taxon>
        <taxon>Pseudomonadati</taxon>
        <taxon>Bacteroidota</taxon>
        <taxon>Bacteroidia</taxon>
        <taxon>Bacteroidales</taxon>
        <taxon>Dysgonomonadaceae</taxon>
        <taxon>Dysgonomonas</taxon>
    </lineage>
</organism>
<dbReference type="PANTHER" id="PTHR42852:SF6">
    <property type="entry name" value="THIOL:DISULFIDE INTERCHANGE PROTEIN DSBE"/>
    <property type="match status" value="1"/>
</dbReference>
<keyword evidence="5" id="KW-0732">Signal</keyword>
<evidence type="ECO:0000256" key="5">
    <source>
        <dbReference type="SAM" id="SignalP"/>
    </source>
</evidence>
<feature type="signal peptide" evidence="5">
    <location>
        <begin position="1"/>
        <end position="20"/>
    </location>
</feature>
<dbReference type="PROSITE" id="PS51352">
    <property type="entry name" value="THIOREDOXIN_2"/>
    <property type="match status" value="1"/>
</dbReference>
<accession>A0A840CGH2</accession>
<gene>
    <name evidence="7" type="ORF">GGR21_000976</name>
</gene>
<dbReference type="InterPro" id="IPR050553">
    <property type="entry name" value="Thioredoxin_ResA/DsbE_sf"/>
</dbReference>
<dbReference type="Pfam" id="PF00578">
    <property type="entry name" value="AhpC-TSA"/>
    <property type="match status" value="1"/>
</dbReference>
<dbReference type="AlphaFoldDB" id="A0A840CGH2"/>
<sequence>MKARLFILLSGLFFVLGAVAQNIYPDQYKVKVGDMAPDFEMSLPSGEKVKLSSLRGKVVMLQFTASWCGVCRKEMPHIEKEIWQKHKDNTEFTLYGIDREEPAETVLKFAKATGVTYPIGLDPQGDIFALYAEKNAGITRNIIIDRDGKIVMLTRLFKLEEFGEMVELIDSLLEKK</sequence>
<dbReference type="GO" id="GO:0016491">
    <property type="term" value="F:oxidoreductase activity"/>
    <property type="evidence" value="ECO:0007669"/>
    <property type="project" value="InterPro"/>
</dbReference>
<dbReference type="Gene3D" id="3.40.30.10">
    <property type="entry name" value="Glutaredoxin"/>
    <property type="match status" value="1"/>
</dbReference>
<evidence type="ECO:0000256" key="3">
    <source>
        <dbReference type="ARBA" id="ARBA00023157"/>
    </source>
</evidence>
<keyword evidence="4" id="KW-0676">Redox-active center</keyword>
<dbReference type="InterPro" id="IPR013766">
    <property type="entry name" value="Thioredoxin_domain"/>
</dbReference>
<proteinExistence type="predicted"/>
<protein>
    <submittedName>
        <fullName evidence="7">Peroxiredoxin</fullName>
    </submittedName>
</protein>
<dbReference type="Proteomes" id="UP000555103">
    <property type="component" value="Unassembled WGS sequence"/>
</dbReference>
<dbReference type="SUPFAM" id="SSF52833">
    <property type="entry name" value="Thioredoxin-like"/>
    <property type="match status" value="1"/>
</dbReference>
<evidence type="ECO:0000313" key="8">
    <source>
        <dbReference type="Proteomes" id="UP000555103"/>
    </source>
</evidence>
<dbReference type="InterPro" id="IPR036249">
    <property type="entry name" value="Thioredoxin-like_sf"/>
</dbReference>
<dbReference type="EMBL" id="JACIEP010000003">
    <property type="protein sequence ID" value="MBB4035087.1"/>
    <property type="molecule type" value="Genomic_DNA"/>
</dbReference>
<feature type="domain" description="Thioredoxin" evidence="6">
    <location>
        <begin position="30"/>
        <end position="174"/>
    </location>
</feature>